<organism evidence="3 4">
    <name type="scientific">Helicobacter bilis WiWa</name>
    <dbReference type="NCBI Taxonomy" id="1235804"/>
    <lineage>
        <taxon>Bacteria</taxon>
        <taxon>Pseudomonadati</taxon>
        <taxon>Campylobacterota</taxon>
        <taxon>Epsilonproteobacteria</taxon>
        <taxon>Campylobacterales</taxon>
        <taxon>Helicobacteraceae</taxon>
        <taxon>Helicobacter</taxon>
    </lineage>
</organism>
<dbReference type="EMBL" id="AQFW01000014">
    <property type="protein sequence ID" value="EMZ38384.1"/>
    <property type="molecule type" value="Genomic_DNA"/>
</dbReference>
<evidence type="ECO:0000313" key="3">
    <source>
        <dbReference type="EMBL" id="EMZ38384.1"/>
    </source>
</evidence>
<dbReference type="RefSeq" id="WP_004087499.1">
    <property type="nucleotide sequence ID" value="NZ_KB822516.1"/>
</dbReference>
<dbReference type="PANTHER" id="PTHR11927">
    <property type="entry name" value="GALACTOSIDE 2-L-FUCOSYLTRANSFERASE"/>
    <property type="match status" value="1"/>
</dbReference>
<accession>N2BNG1</accession>
<dbReference type="Proteomes" id="UP000012527">
    <property type="component" value="Unassembled WGS sequence"/>
</dbReference>
<proteinExistence type="predicted"/>
<evidence type="ECO:0000256" key="1">
    <source>
        <dbReference type="ARBA" id="ARBA00022676"/>
    </source>
</evidence>
<gene>
    <name evidence="3" type="ORF">C826_01420</name>
</gene>
<dbReference type="InterPro" id="IPR002516">
    <property type="entry name" value="Glyco_trans_11"/>
</dbReference>
<reference evidence="3 4" key="1">
    <citation type="submission" date="2013-02" db="EMBL/GenBank/DDBJ databases">
        <title>The Genome Sequence of Helicobacter bilis WiWa.</title>
        <authorList>
            <consortium name="The Broad Institute Genome Sequencing Platform"/>
            <person name="Ward D."/>
            <person name="Overstreet A.-M.C."/>
            <person name="Ramer-Tait A.E."/>
            <person name="Phillips G.J."/>
            <person name="Wannemuehler M.J."/>
            <person name="Walker B."/>
            <person name="Young S.K."/>
            <person name="Zeng Q."/>
            <person name="Gargeya S."/>
            <person name="Fitzgerald M."/>
            <person name="Haas B."/>
            <person name="Abouelleil A."/>
            <person name="Alvarado L."/>
            <person name="Arachchi H.M."/>
            <person name="Berlin A.M."/>
            <person name="Chapman S.B."/>
            <person name="Dewar J."/>
            <person name="Goldberg J."/>
            <person name="Griggs A."/>
            <person name="Gujja S."/>
            <person name="Hansen M."/>
            <person name="Howarth C."/>
            <person name="Imamovic A."/>
            <person name="Larimer J."/>
            <person name="McCowan C."/>
            <person name="Murphy C."/>
            <person name="Neiman D."/>
            <person name="Pearson M."/>
            <person name="Priest M."/>
            <person name="Roberts A."/>
            <person name="Saif S."/>
            <person name="Shea T."/>
            <person name="Sisk P."/>
            <person name="Sykes S."/>
            <person name="Wortman J."/>
            <person name="Nusbaum C."/>
            <person name="Birren B."/>
        </authorList>
    </citation>
    <scope>NUCLEOTIDE SEQUENCE [LARGE SCALE GENOMIC DNA]</scope>
    <source>
        <strain evidence="3 4">WiWa</strain>
    </source>
</reference>
<evidence type="ECO:0000256" key="2">
    <source>
        <dbReference type="ARBA" id="ARBA00022679"/>
    </source>
</evidence>
<keyword evidence="2" id="KW-0808">Transferase</keyword>
<keyword evidence="1" id="KW-0328">Glycosyltransferase</keyword>
<comment type="caution">
    <text evidence="3">The sequence shown here is derived from an EMBL/GenBank/DDBJ whole genome shotgun (WGS) entry which is preliminary data.</text>
</comment>
<dbReference type="GeneID" id="60656945"/>
<evidence type="ECO:0000313" key="4">
    <source>
        <dbReference type="Proteomes" id="UP000012527"/>
    </source>
</evidence>
<dbReference type="AlphaFoldDB" id="N2BNG1"/>
<sequence>MGGGGQDLRLFELMLYNISLPLCFDYKTLVKYFYSNDKSLKYNFPLQYIRYATRSKYHKLYWLALKHYKYFYDEDPQGDNIVKMYLNNSLEKHAYPFGYFQNLIYFDEIDSIIREEFCLKIPLKPHNQALKEKIEKTENSVFLHVRLGDYLKMEATDGGYVRLGKTYYQSALEILKTRLGQPHIFIFSNDIEWCEKNLCNLLDFTGCHIEFVKANGEGNAAEEMELMRACKHAVIANSTFSWWASYLIDNPDKQIIMPTQVFNDTRRIPKSNMLAKKGYILIDPFWGMHSIV</sequence>
<dbReference type="Pfam" id="PF01531">
    <property type="entry name" value="Glyco_transf_11"/>
    <property type="match status" value="1"/>
</dbReference>
<name>N2BNG1_9HELI</name>
<dbReference type="PATRIC" id="fig|1235804.3.peg.1550"/>
<evidence type="ECO:0008006" key="5">
    <source>
        <dbReference type="Google" id="ProtNLM"/>
    </source>
</evidence>
<dbReference type="HOGENOM" id="CLU_043399_3_1_7"/>
<dbReference type="PANTHER" id="PTHR11927:SF9">
    <property type="entry name" value="L-FUCOSYLTRANSFERASE"/>
    <property type="match status" value="1"/>
</dbReference>
<dbReference type="CDD" id="cd11301">
    <property type="entry name" value="Fut1_Fut2_like"/>
    <property type="match status" value="1"/>
</dbReference>
<dbReference type="GO" id="GO:0016020">
    <property type="term" value="C:membrane"/>
    <property type="evidence" value="ECO:0007669"/>
    <property type="project" value="InterPro"/>
</dbReference>
<dbReference type="GO" id="GO:0005975">
    <property type="term" value="P:carbohydrate metabolic process"/>
    <property type="evidence" value="ECO:0007669"/>
    <property type="project" value="InterPro"/>
</dbReference>
<dbReference type="GO" id="GO:0008107">
    <property type="term" value="F:galactoside 2-alpha-L-fucosyltransferase activity"/>
    <property type="evidence" value="ECO:0007669"/>
    <property type="project" value="InterPro"/>
</dbReference>
<protein>
    <recommendedName>
        <fullName evidence="5">Glycosyl transferase family 11</fullName>
    </recommendedName>
</protein>